<comment type="caution">
    <text evidence="2">The sequence shown here is derived from an EMBL/GenBank/DDBJ whole genome shotgun (WGS) entry which is preliminary data.</text>
</comment>
<evidence type="ECO:0000256" key="1">
    <source>
        <dbReference type="SAM" id="SignalP"/>
    </source>
</evidence>
<evidence type="ECO:0000313" key="2">
    <source>
        <dbReference type="EMBL" id="TKI69607.1"/>
    </source>
</evidence>
<dbReference type="AlphaFoldDB" id="A0A4U2Z5V7"/>
<name>A0A4U2Z5V7_9BACT</name>
<sequence length="144" mass="16567">MKFLFVMMSILFSVYAADIPLQSREISPQNMKKQNKEIAKLAAQELSKALPSRIDKYTELTSIKADDTTLVYIFEIDISPKSDESVKKNDHSRMKEAVTLGVCRNSKRFLDADISIQYIYNSAHSKSELFRFDINKEVCFNTLQ</sequence>
<keyword evidence="3" id="KW-1185">Reference proteome</keyword>
<reference evidence="2 3" key="1">
    <citation type="submission" date="2019-04" db="EMBL/GenBank/DDBJ databases">
        <title>Sulfurimonas crateris sp. nov. a facultative anaerobic sulfur-oxidizing chemolithautotrophic bacterium isolated from a terrestrial mud vulcano.</title>
        <authorList>
            <person name="Ratnikova N.M."/>
            <person name="Slobodkin A.I."/>
            <person name="Merkel A.Y."/>
            <person name="Novikov A."/>
            <person name="Bonch-Osmolovskaya E.A."/>
            <person name="Slobodkina G.B."/>
        </authorList>
    </citation>
    <scope>NUCLEOTIDE SEQUENCE [LARGE SCALE GENOMIC DNA]</scope>
    <source>
        <strain evidence="2 3">SN118</strain>
    </source>
</reference>
<dbReference type="RefSeq" id="WP_137013321.1">
    <property type="nucleotide sequence ID" value="NZ_SZPX01000004.1"/>
</dbReference>
<dbReference type="OrthoDB" id="5334710at2"/>
<evidence type="ECO:0000313" key="3">
    <source>
        <dbReference type="Proteomes" id="UP000309561"/>
    </source>
</evidence>
<dbReference type="Gene3D" id="3.30.300.250">
    <property type="match status" value="1"/>
</dbReference>
<gene>
    <name evidence="2" type="ORF">FCU45_05995</name>
</gene>
<dbReference type="Proteomes" id="UP000309561">
    <property type="component" value="Unassembled WGS sequence"/>
</dbReference>
<feature type="signal peptide" evidence="1">
    <location>
        <begin position="1"/>
        <end position="16"/>
    </location>
</feature>
<dbReference type="EMBL" id="SZPX01000004">
    <property type="protein sequence ID" value="TKI69607.1"/>
    <property type="molecule type" value="Genomic_DNA"/>
</dbReference>
<protein>
    <submittedName>
        <fullName evidence="2">Uncharacterized protein</fullName>
    </submittedName>
</protein>
<proteinExistence type="predicted"/>
<organism evidence="2 3">
    <name type="scientific">Sulfurimonas crateris</name>
    <dbReference type="NCBI Taxonomy" id="2574727"/>
    <lineage>
        <taxon>Bacteria</taxon>
        <taxon>Pseudomonadati</taxon>
        <taxon>Campylobacterota</taxon>
        <taxon>Epsilonproteobacteria</taxon>
        <taxon>Campylobacterales</taxon>
        <taxon>Sulfurimonadaceae</taxon>
        <taxon>Sulfurimonas</taxon>
    </lineage>
</organism>
<accession>A0A4U2Z5V7</accession>
<feature type="chain" id="PRO_5020999916" evidence="1">
    <location>
        <begin position="17"/>
        <end position="144"/>
    </location>
</feature>
<keyword evidence="1" id="KW-0732">Signal</keyword>